<gene>
    <name evidence="5" type="ORF">L21SP5_03290</name>
</gene>
<feature type="signal peptide" evidence="2">
    <location>
        <begin position="1"/>
        <end position="21"/>
    </location>
</feature>
<keyword evidence="2" id="KW-0732">Signal</keyword>
<dbReference type="GO" id="GO:0006508">
    <property type="term" value="P:proteolysis"/>
    <property type="evidence" value="ECO:0007669"/>
    <property type="project" value="UniProtKB-KW"/>
</dbReference>
<keyword evidence="5" id="KW-0645">Protease</keyword>
<keyword evidence="6" id="KW-1185">Reference proteome</keyword>
<dbReference type="AlphaFoldDB" id="A0A0S2I3U2"/>
<name>A0A0S2I3U2_9BACT</name>
<accession>A0A0S2I3U2</accession>
<feature type="domain" description="Peptidase M16 C-terminal" evidence="4">
    <location>
        <begin position="243"/>
        <end position="414"/>
    </location>
</feature>
<organism evidence="5 6">
    <name type="scientific">Salinivirga cyanobacteriivorans</name>
    <dbReference type="NCBI Taxonomy" id="1307839"/>
    <lineage>
        <taxon>Bacteria</taxon>
        <taxon>Pseudomonadati</taxon>
        <taxon>Bacteroidota</taxon>
        <taxon>Bacteroidia</taxon>
        <taxon>Bacteroidales</taxon>
        <taxon>Salinivirgaceae</taxon>
        <taxon>Salinivirga</taxon>
    </lineage>
</organism>
<reference evidence="5 6" key="1">
    <citation type="submission" date="2015-11" db="EMBL/GenBank/DDBJ databases">
        <title>Description and complete genome sequence of a novel strain predominating in hypersaline microbial mats and representing a new family of the Bacteriodetes phylum.</title>
        <authorList>
            <person name="Spring S."/>
            <person name="Bunk B."/>
            <person name="Sproer C."/>
            <person name="Klenk H.-P."/>
        </authorList>
    </citation>
    <scope>NUCLEOTIDE SEQUENCE [LARGE SCALE GENOMIC DNA]</scope>
    <source>
        <strain evidence="5 6">L21-Spi-D4</strain>
    </source>
</reference>
<evidence type="ECO:0000313" key="5">
    <source>
        <dbReference type="EMBL" id="ALO16903.1"/>
    </source>
</evidence>
<dbReference type="STRING" id="1307839.L21SP5_03290"/>
<dbReference type="PANTHER" id="PTHR11851:SF49">
    <property type="entry name" value="MITOCHONDRIAL-PROCESSING PEPTIDASE SUBUNIT ALPHA"/>
    <property type="match status" value="1"/>
</dbReference>
<evidence type="ECO:0000313" key="6">
    <source>
        <dbReference type="Proteomes" id="UP000064893"/>
    </source>
</evidence>
<dbReference type="EMBL" id="CP013118">
    <property type="protein sequence ID" value="ALO16903.1"/>
    <property type="molecule type" value="Genomic_DNA"/>
</dbReference>
<dbReference type="InterPro" id="IPR011249">
    <property type="entry name" value="Metalloenz_LuxS/M16"/>
</dbReference>
<evidence type="ECO:0000256" key="1">
    <source>
        <dbReference type="ARBA" id="ARBA00007261"/>
    </source>
</evidence>
<protein>
    <submittedName>
        <fullName evidence="5">Protease3</fullName>
    </submittedName>
</protein>
<dbReference type="GO" id="GO:0008233">
    <property type="term" value="F:peptidase activity"/>
    <property type="evidence" value="ECO:0007669"/>
    <property type="project" value="UniProtKB-KW"/>
</dbReference>
<dbReference type="Pfam" id="PF00675">
    <property type="entry name" value="Peptidase_M16"/>
    <property type="match status" value="2"/>
</dbReference>
<dbReference type="Pfam" id="PF05193">
    <property type="entry name" value="Peptidase_M16_C"/>
    <property type="match status" value="1"/>
</dbReference>
<feature type="chain" id="PRO_5006599648" evidence="2">
    <location>
        <begin position="22"/>
        <end position="958"/>
    </location>
</feature>
<feature type="domain" description="Peptidase M16 N-terminal" evidence="3">
    <location>
        <begin position="141"/>
        <end position="229"/>
    </location>
</feature>
<dbReference type="Gene3D" id="3.30.830.10">
    <property type="entry name" value="Metalloenzyme, LuxS/M16 peptidase-like"/>
    <property type="match status" value="4"/>
</dbReference>
<comment type="similarity">
    <text evidence="1">Belongs to the peptidase M16 family.</text>
</comment>
<dbReference type="SUPFAM" id="SSF63411">
    <property type="entry name" value="LuxS/MPP-like metallohydrolase"/>
    <property type="match status" value="4"/>
</dbReference>
<dbReference type="InterPro" id="IPR050361">
    <property type="entry name" value="MPP/UQCRC_Complex"/>
</dbReference>
<feature type="domain" description="Peptidase M16 N-terminal" evidence="3">
    <location>
        <begin position="38"/>
        <end position="84"/>
    </location>
</feature>
<dbReference type="RefSeq" id="WP_057954246.1">
    <property type="nucleotide sequence ID" value="NZ_CP013118.1"/>
</dbReference>
<dbReference type="GO" id="GO:0046872">
    <property type="term" value="F:metal ion binding"/>
    <property type="evidence" value="ECO:0007669"/>
    <property type="project" value="InterPro"/>
</dbReference>
<evidence type="ECO:0000256" key="2">
    <source>
        <dbReference type="SAM" id="SignalP"/>
    </source>
</evidence>
<dbReference type="PATRIC" id="fig|1307839.3.peg.3457"/>
<dbReference type="OrthoDB" id="9811314at2"/>
<keyword evidence="5" id="KW-0378">Hydrolase</keyword>
<dbReference type="InterPro" id="IPR011765">
    <property type="entry name" value="Pept_M16_N"/>
</dbReference>
<dbReference type="Proteomes" id="UP000064893">
    <property type="component" value="Chromosome"/>
</dbReference>
<evidence type="ECO:0000259" key="3">
    <source>
        <dbReference type="Pfam" id="PF00675"/>
    </source>
</evidence>
<sequence precursor="true">MKISIWAFTMLFLLSAFGAGATEKPRIETYKLKNGLTVILKEDHRQPKVFGVVITRAGAKDDPADATGMAHYQEHMLFKGTQTLGTTNWEKEKPHIDRIFELYDELGQTKNDSTRKAIQKQINEASLAAGEYAILNETSFLINAMGGTRLNAGTGPDQTIYYNQFPPNQIEKWLDLYSERFYKPVFRTFQSELEVVYEEKNMYDDQFFTGLYEAFNKDFFKNHPYGQRTTIGTAEDLKNPSLSKMYKFFTDWYRPNNMALVMVGDFNTEQIKPLIAEKFSKWEKGEVPSHKTYTEEPFDGREFKKVRMSPIPLGAIGFRSPSEKNDDILKWEMTVKVLANTMQTGLLDQLMVNNEMPLATVLNMPYQDYGQTVMIYFPGFFKRLKKGEKKIMAQIERLKKGDFSDDLLEAIKAEMYKTYQLKLESIENQAVNLAYTFTNDKDPQSVYERPQKIKSVTKNDIVEMANKYFTDNRLVMYSKMGFPKKEKLQKPGYEPVVSNTNAKSPYRKKFEQIPSTDYEIEPVDLDKSVLKADIYPKVHLRQSHNPLNDIAQLHIQFNKGRKHDMMLAYTARAMNNAAPEGMNLQQFKEAMGNTNCNYNFYSNNGYIGVSIKGPESKLPEAYDLVSQLIASPTITKDKIKQMYKEEKISRKMEKTEPDMMASGLYNYLIYGDKSPYLNRLPVKDIKRLDPEELFNPFRDALTFEADLFYTGQNSLDETVAEIKTHCPFLAKVKVDGNGFPAPGFRKFEQNEVYFIDHKRAKQSKLFLFINQDKIAPDEVPLVEAFNMYFGGGFSGLVLQEIREYRSMAYSAGANFQLPVQKEHNAIFAGFVGTQCDKTLEALEIFNGLIRDMPEKPERMDMIRNYLVNSAITKKPGFRGLPWKDRTWKREGFDKDPIPDKVKAYQNLTFDDIVKFYEQKIKNKAVVIALVGDAEQISMDGLKKYGDIQVKEWDDVFTK</sequence>
<dbReference type="InterPro" id="IPR007863">
    <property type="entry name" value="Peptidase_M16_C"/>
</dbReference>
<dbReference type="PANTHER" id="PTHR11851">
    <property type="entry name" value="METALLOPROTEASE"/>
    <property type="match status" value="1"/>
</dbReference>
<evidence type="ECO:0000259" key="4">
    <source>
        <dbReference type="Pfam" id="PF05193"/>
    </source>
</evidence>
<dbReference type="KEGG" id="blq:L21SP5_03290"/>
<proteinExistence type="inferred from homology"/>